<dbReference type="PANTHER" id="PTHR30336">
    <property type="entry name" value="INNER MEMBRANE PROTEIN, PROBABLE PERMEASE"/>
    <property type="match status" value="1"/>
</dbReference>
<keyword evidence="3" id="KW-1185">Reference proteome</keyword>
<dbReference type="PANTHER" id="PTHR30336:SF4">
    <property type="entry name" value="ENVELOPE BIOGENESIS FACTOR ELYC"/>
    <property type="match status" value="1"/>
</dbReference>
<reference evidence="2 3" key="2">
    <citation type="submission" date="2013-04" db="EMBL/GenBank/DDBJ databases">
        <title>The Genome Sequence of Bilophila wadsworthia 3_1_6.</title>
        <authorList>
            <consortium name="The Broad Institute Genomics Platform"/>
            <person name="Earl A."/>
            <person name="Ward D."/>
            <person name="Feldgarden M."/>
            <person name="Gevers D."/>
            <person name="Sibley C."/>
            <person name="Strauss J."/>
            <person name="Allen-Vercoe E."/>
            <person name="Walker B."/>
            <person name="Young S."/>
            <person name="Zeng Q."/>
            <person name="Gargeya S."/>
            <person name="Fitzgerald M."/>
            <person name="Haas B."/>
            <person name="Abouelleil A."/>
            <person name="Allen A.W."/>
            <person name="Alvarado L."/>
            <person name="Arachchi H.M."/>
            <person name="Berlin A.M."/>
            <person name="Chapman S.B."/>
            <person name="Gainer-Dewar J."/>
            <person name="Goldberg J."/>
            <person name="Griggs A."/>
            <person name="Gujja S."/>
            <person name="Hansen M."/>
            <person name="Howarth C."/>
            <person name="Imamovic A."/>
            <person name="Ireland A."/>
            <person name="Larimer J."/>
            <person name="McCowan C."/>
            <person name="Murphy C."/>
            <person name="Pearson M."/>
            <person name="Poon T.W."/>
            <person name="Priest M."/>
            <person name="Roberts A."/>
            <person name="Saif S."/>
            <person name="Shea T."/>
            <person name="Sisk P."/>
            <person name="Sykes S."/>
            <person name="Wortman J."/>
            <person name="Nusbaum C."/>
            <person name="Birren B."/>
        </authorList>
    </citation>
    <scope>NUCLEOTIDE SEQUENCE [LARGE SCALE GENOMIC DNA]</scope>
    <source>
        <strain evidence="2 3">3_1_6</strain>
    </source>
</reference>
<dbReference type="InterPro" id="IPR003848">
    <property type="entry name" value="DUF218"/>
</dbReference>
<feature type="domain" description="DUF218" evidence="1">
    <location>
        <begin position="41"/>
        <end position="173"/>
    </location>
</feature>
<dbReference type="CDD" id="cd06259">
    <property type="entry name" value="YdcF-like"/>
    <property type="match status" value="1"/>
</dbReference>
<evidence type="ECO:0000313" key="2">
    <source>
        <dbReference type="EMBL" id="EFV43964.1"/>
    </source>
</evidence>
<dbReference type="GO" id="GO:0043164">
    <property type="term" value="P:Gram-negative-bacterium-type cell wall biogenesis"/>
    <property type="evidence" value="ECO:0007669"/>
    <property type="project" value="TreeGrafter"/>
</dbReference>
<dbReference type="GeneID" id="78085311"/>
<dbReference type="InterPro" id="IPR051599">
    <property type="entry name" value="Cell_Envelope_Assoc"/>
</dbReference>
<sequence length="185" mass="20272">MGQGWYGAIGKLAIAALLIGAVLIWRAEAWLHVDVPLEHADVIVVLGGESGQRVIGAAELYHQGVAPKVFVTGSGDGGLIVRRLGMAGVPDAACESQSRSTYENAVLTKKALEASHPRSVMLVTSWFHSRRALAVFRDVWPEVTFGVHPVYAGATFTARFRIYEMGYIFSEYVKTLWYMVRYGIA</sequence>
<dbReference type="InterPro" id="IPR014729">
    <property type="entry name" value="Rossmann-like_a/b/a_fold"/>
</dbReference>
<organism evidence="2 3">
    <name type="scientific">Bilophila wadsworthia (strain 3_1_6)</name>
    <dbReference type="NCBI Taxonomy" id="563192"/>
    <lineage>
        <taxon>Bacteria</taxon>
        <taxon>Pseudomonadati</taxon>
        <taxon>Thermodesulfobacteriota</taxon>
        <taxon>Desulfovibrionia</taxon>
        <taxon>Desulfovibrionales</taxon>
        <taxon>Desulfovibrionaceae</taxon>
        <taxon>Bilophila</taxon>
    </lineage>
</organism>
<name>E5Y7K5_BILW3</name>
<comment type="caution">
    <text evidence="2">The sequence shown here is derived from an EMBL/GenBank/DDBJ whole genome shotgun (WGS) entry which is preliminary data.</text>
</comment>
<dbReference type="GO" id="GO:0000270">
    <property type="term" value="P:peptidoglycan metabolic process"/>
    <property type="evidence" value="ECO:0007669"/>
    <property type="project" value="TreeGrafter"/>
</dbReference>
<dbReference type="HOGENOM" id="CLU_102863_1_0_7"/>
<protein>
    <recommendedName>
        <fullName evidence="1">DUF218 domain-containing protein</fullName>
    </recommendedName>
</protein>
<dbReference type="Proteomes" id="UP000006034">
    <property type="component" value="Unassembled WGS sequence"/>
</dbReference>
<evidence type="ECO:0000259" key="1">
    <source>
        <dbReference type="Pfam" id="PF02698"/>
    </source>
</evidence>
<dbReference type="EMBL" id="ADCP02000001">
    <property type="protein sequence ID" value="EFV43964.1"/>
    <property type="molecule type" value="Genomic_DNA"/>
</dbReference>
<dbReference type="AlphaFoldDB" id="E5Y7K5"/>
<proteinExistence type="predicted"/>
<evidence type="ECO:0000313" key="3">
    <source>
        <dbReference type="Proteomes" id="UP000006034"/>
    </source>
</evidence>
<dbReference type="RefSeq" id="WP_005027978.1">
    <property type="nucleotide sequence ID" value="NZ_KE150238.1"/>
</dbReference>
<dbReference type="GO" id="GO:0005886">
    <property type="term" value="C:plasma membrane"/>
    <property type="evidence" value="ECO:0007669"/>
    <property type="project" value="TreeGrafter"/>
</dbReference>
<dbReference type="Pfam" id="PF02698">
    <property type="entry name" value="DUF218"/>
    <property type="match status" value="1"/>
</dbReference>
<accession>E5Y7K5</accession>
<dbReference type="OrthoDB" id="9809813at2"/>
<reference evidence="2 3" key="1">
    <citation type="submission" date="2010-10" db="EMBL/GenBank/DDBJ databases">
        <authorList>
            <consortium name="The Broad Institute Genome Sequencing Platform"/>
            <person name="Ward D."/>
            <person name="Earl A."/>
            <person name="Feldgarden M."/>
            <person name="Young S.K."/>
            <person name="Gargeya S."/>
            <person name="Zeng Q."/>
            <person name="Alvarado L."/>
            <person name="Berlin A."/>
            <person name="Bochicchio J."/>
            <person name="Chapman S.B."/>
            <person name="Chen Z."/>
            <person name="Freedman E."/>
            <person name="Gellesch M."/>
            <person name="Goldberg J."/>
            <person name="Griggs A."/>
            <person name="Gujja S."/>
            <person name="Heilman E."/>
            <person name="Heiman D."/>
            <person name="Howarth C."/>
            <person name="Mehta T."/>
            <person name="Neiman D."/>
            <person name="Pearson M."/>
            <person name="Roberts A."/>
            <person name="Saif S."/>
            <person name="Shea T."/>
            <person name="Shenoy N."/>
            <person name="Sisk P."/>
            <person name="Stolte C."/>
            <person name="Sykes S."/>
            <person name="White J."/>
            <person name="Yandava C."/>
            <person name="Allen-Vercoe E."/>
            <person name="Sibley C."/>
            <person name="Ambrose C.E."/>
            <person name="Strauss J."/>
            <person name="Daigneault M."/>
            <person name="Haas B."/>
            <person name="Nusbaum C."/>
            <person name="Birren B."/>
        </authorList>
    </citation>
    <scope>NUCLEOTIDE SEQUENCE [LARGE SCALE GENOMIC DNA]</scope>
    <source>
        <strain evidence="2 3">3_1_6</strain>
    </source>
</reference>
<gene>
    <name evidence="2" type="ORF">HMPREF0179_02170</name>
</gene>
<dbReference type="Gene3D" id="3.40.50.620">
    <property type="entry name" value="HUPs"/>
    <property type="match status" value="1"/>
</dbReference>
<dbReference type="eggNOG" id="COG1434">
    <property type="taxonomic scope" value="Bacteria"/>
</dbReference>